<name>A0A398CI03_9BACL</name>
<dbReference type="EMBL" id="QXJM01000040">
    <property type="protein sequence ID" value="RIE01642.1"/>
    <property type="molecule type" value="Genomic_DNA"/>
</dbReference>
<protein>
    <submittedName>
        <fullName evidence="1">Efflux RND transporter permease subunit</fullName>
    </submittedName>
</protein>
<dbReference type="RefSeq" id="WP_119151892.1">
    <property type="nucleotide sequence ID" value="NZ_QXJM01000040.1"/>
</dbReference>
<dbReference type="Gene3D" id="3.30.70.1320">
    <property type="entry name" value="Multidrug efflux transporter AcrB pore domain like"/>
    <property type="match status" value="1"/>
</dbReference>
<organism evidence="1 2">
    <name type="scientific">Cohnella faecalis</name>
    <dbReference type="NCBI Taxonomy" id="2315694"/>
    <lineage>
        <taxon>Bacteria</taxon>
        <taxon>Bacillati</taxon>
        <taxon>Bacillota</taxon>
        <taxon>Bacilli</taxon>
        <taxon>Bacillales</taxon>
        <taxon>Paenibacillaceae</taxon>
        <taxon>Cohnella</taxon>
    </lineage>
</organism>
<dbReference type="SUPFAM" id="SSF82693">
    <property type="entry name" value="Multidrug efflux transporter AcrB pore domain, PN1, PN2, PC1 and PC2 subdomains"/>
    <property type="match status" value="1"/>
</dbReference>
<keyword evidence="2" id="KW-1185">Reference proteome</keyword>
<dbReference type="OrthoDB" id="9757876at2"/>
<dbReference type="Proteomes" id="UP000266340">
    <property type="component" value="Unassembled WGS sequence"/>
</dbReference>
<comment type="caution">
    <text evidence="1">The sequence shown here is derived from an EMBL/GenBank/DDBJ whole genome shotgun (WGS) entry which is preliminary data.</text>
</comment>
<accession>A0A398CI03</accession>
<sequence>MLSDIAEIKTVSTQDEITRYNGEPSFVVQVVKNQDANTAEVSDEIKELLTSYQDKGELNVHVIRDQGRRSKSPYPVLFAKACMAHCSAF</sequence>
<proteinExistence type="predicted"/>
<dbReference type="Gene3D" id="3.30.2090.10">
    <property type="entry name" value="Multidrug efflux transporter AcrB TolC docking domain, DN and DC subdomains"/>
    <property type="match status" value="1"/>
</dbReference>
<evidence type="ECO:0000313" key="1">
    <source>
        <dbReference type="EMBL" id="RIE01642.1"/>
    </source>
</evidence>
<dbReference type="AlphaFoldDB" id="A0A398CI03"/>
<evidence type="ECO:0000313" key="2">
    <source>
        <dbReference type="Proteomes" id="UP000266340"/>
    </source>
</evidence>
<gene>
    <name evidence="1" type="ORF">D3H35_25225</name>
</gene>
<dbReference type="InterPro" id="IPR027463">
    <property type="entry name" value="AcrB_DN_DC_subdom"/>
</dbReference>
<reference evidence="1 2" key="1">
    <citation type="submission" date="2018-09" db="EMBL/GenBank/DDBJ databases">
        <title>Cohnella cavernae sp. nov., isolated from a karst cave.</title>
        <authorList>
            <person name="Zhu H."/>
        </authorList>
    </citation>
    <scope>NUCLEOTIDE SEQUENCE [LARGE SCALE GENOMIC DNA]</scope>
    <source>
        <strain evidence="1 2">K2E09-144</strain>
    </source>
</reference>